<evidence type="ECO:0000256" key="2">
    <source>
        <dbReference type="ARBA" id="ARBA00010185"/>
    </source>
</evidence>
<evidence type="ECO:0000256" key="3">
    <source>
        <dbReference type="ARBA" id="ARBA00022475"/>
    </source>
</evidence>
<evidence type="ECO:0000256" key="5">
    <source>
        <dbReference type="ARBA" id="ARBA00022679"/>
    </source>
</evidence>
<dbReference type="AlphaFoldDB" id="A0A6J6B5W5"/>
<dbReference type="EMBL" id="CAEZSO010000001">
    <property type="protein sequence ID" value="CAB4534084.1"/>
    <property type="molecule type" value="Genomic_DNA"/>
</dbReference>
<feature type="transmembrane region" description="Helical" evidence="13">
    <location>
        <begin position="91"/>
        <end position="109"/>
    </location>
</feature>
<evidence type="ECO:0000313" key="14">
    <source>
        <dbReference type="EMBL" id="CAB4534084.1"/>
    </source>
</evidence>
<feature type="transmembrane region" description="Helical" evidence="13">
    <location>
        <begin position="20"/>
        <end position="53"/>
    </location>
</feature>
<dbReference type="PROSITE" id="PS01315">
    <property type="entry name" value="CDS"/>
    <property type="match status" value="1"/>
</dbReference>
<evidence type="ECO:0000313" key="15">
    <source>
        <dbReference type="EMBL" id="CAB4797411.1"/>
    </source>
</evidence>
<evidence type="ECO:0000256" key="13">
    <source>
        <dbReference type="SAM" id="Phobius"/>
    </source>
</evidence>
<comment type="similarity">
    <text evidence="2">Belongs to the CDS family.</text>
</comment>
<feature type="transmembrane region" description="Helical" evidence="13">
    <location>
        <begin position="211"/>
        <end position="233"/>
    </location>
</feature>
<evidence type="ECO:0000256" key="12">
    <source>
        <dbReference type="ARBA" id="ARBA00023264"/>
    </source>
</evidence>
<sequence length="278" mass="28999">MSAPETTQRPSAGRPLGRATAVGLSLFLVLGACLLLPEYVFAVLISIGICVGLWEIRTALTQAGYLLSPVALLGAGLLLPAVAYFYGAEGLIAGLLCVIPVVLLWRLLVGGANAVRDAVCAAFVVAWIPFLASFLIVLIQEDQGPAKVLTAVLVTAASDTGGYMVGVFIGRHPMAPLVSPKKSWEGFGGSILVSLIFAIACVVFLLDGPWWVGVVLGVLATLSATVGDLGESLVKRDLQIKDMSQILPGHGGLLDRVDSLLVTVPMVWLVLAALLTTS</sequence>
<reference evidence="14" key="1">
    <citation type="submission" date="2020-05" db="EMBL/GenBank/DDBJ databases">
        <authorList>
            <person name="Chiriac C."/>
            <person name="Salcher M."/>
            <person name="Ghai R."/>
            <person name="Kavagutti S V."/>
        </authorList>
    </citation>
    <scope>NUCLEOTIDE SEQUENCE</scope>
</reference>
<evidence type="ECO:0000256" key="8">
    <source>
        <dbReference type="ARBA" id="ARBA00022989"/>
    </source>
</evidence>
<keyword evidence="6 13" id="KW-0812">Transmembrane</keyword>
<feature type="transmembrane region" description="Helical" evidence="13">
    <location>
        <begin position="65"/>
        <end position="85"/>
    </location>
</feature>
<keyword evidence="12" id="KW-1208">Phospholipid metabolism</keyword>
<dbReference type="InterPro" id="IPR000374">
    <property type="entry name" value="PC_trans"/>
</dbReference>
<keyword evidence="7" id="KW-0548">Nucleotidyltransferase</keyword>
<keyword evidence="5" id="KW-0808">Transferase</keyword>
<name>A0A6J6B5W5_9ZZZZ</name>
<keyword evidence="3" id="KW-1003">Cell membrane</keyword>
<feature type="transmembrane region" description="Helical" evidence="13">
    <location>
        <begin position="183"/>
        <end position="205"/>
    </location>
</feature>
<feature type="transmembrane region" description="Helical" evidence="13">
    <location>
        <begin position="151"/>
        <end position="171"/>
    </location>
</feature>
<accession>A0A6J6B5W5</accession>
<dbReference type="GO" id="GO:0016024">
    <property type="term" value="P:CDP-diacylglycerol biosynthetic process"/>
    <property type="evidence" value="ECO:0007669"/>
    <property type="project" value="TreeGrafter"/>
</dbReference>
<proteinExistence type="inferred from homology"/>
<protein>
    <submittedName>
        <fullName evidence="14">Unannotated protein</fullName>
    </submittedName>
</protein>
<evidence type="ECO:0000256" key="7">
    <source>
        <dbReference type="ARBA" id="ARBA00022695"/>
    </source>
</evidence>
<dbReference type="EMBL" id="CAFAAK010000060">
    <property type="protein sequence ID" value="CAB4797411.1"/>
    <property type="molecule type" value="Genomic_DNA"/>
</dbReference>
<evidence type="ECO:0000256" key="10">
    <source>
        <dbReference type="ARBA" id="ARBA00023136"/>
    </source>
</evidence>
<evidence type="ECO:0000256" key="4">
    <source>
        <dbReference type="ARBA" id="ARBA00022516"/>
    </source>
</evidence>
<keyword evidence="10 13" id="KW-0472">Membrane</keyword>
<evidence type="ECO:0000256" key="1">
    <source>
        <dbReference type="ARBA" id="ARBA00004651"/>
    </source>
</evidence>
<evidence type="ECO:0000256" key="11">
    <source>
        <dbReference type="ARBA" id="ARBA00023209"/>
    </source>
</evidence>
<dbReference type="PANTHER" id="PTHR46382">
    <property type="entry name" value="PHOSPHATIDATE CYTIDYLYLTRANSFERASE"/>
    <property type="match status" value="1"/>
</dbReference>
<comment type="subcellular location">
    <subcellularLocation>
        <location evidence="1">Cell membrane</location>
        <topology evidence="1">Multi-pass membrane protein</topology>
    </subcellularLocation>
</comment>
<keyword evidence="8 13" id="KW-1133">Transmembrane helix</keyword>
<keyword evidence="4" id="KW-0444">Lipid biosynthesis</keyword>
<feature type="transmembrane region" description="Helical" evidence="13">
    <location>
        <begin position="118"/>
        <end position="139"/>
    </location>
</feature>
<evidence type="ECO:0000256" key="9">
    <source>
        <dbReference type="ARBA" id="ARBA00023098"/>
    </source>
</evidence>
<dbReference type="GO" id="GO:0004605">
    <property type="term" value="F:phosphatidate cytidylyltransferase activity"/>
    <property type="evidence" value="ECO:0007669"/>
    <property type="project" value="TreeGrafter"/>
</dbReference>
<dbReference type="GO" id="GO:0005886">
    <property type="term" value="C:plasma membrane"/>
    <property type="evidence" value="ECO:0007669"/>
    <property type="project" value="UniProtKB-SubCell"/>
</dbReference>
<gene>
    <name evidence="14" type="ORF">UFOPK1446_00013</name>
    <name evidence="15" type="ORF">UFOPK3024_00394</name>
</gene>
<organism evidence="14">
    <name type="scientific">freshwater metagenome</name>
    <dbReference type="NCBI Taxonomy" id="449393"/>
    <lineage>
        <taxon>unclassified sequences</taxon>
        <taxon>metagenomes</taxon>
        <taxon>ecological metagenomes</taxon>
    </lineage>
</organism>
<evidence type="ECO:0000256" key="6">
    <source>
        <dbReference type="ARBA" id="ARBA00022692"/>
    </source>
</evidence>
<keyword evidence="11" id="KW-0594">Phospholipid biosynthesis</keyword>
<keyword evidence="9" id="KW-0443">Lipid metabolism</keyword>
<dbReference type="PANTHER" id="PTHR46382:SF1">
    <property type="entry name" value="PHOSPHATIDATE CYTIDYLYLTRANSFERASE"/>
    <property type="match status" value="1"/>
</dbReference>
<dbReference type="Pfam" id="PF01148">
    <property type="entry name" value="CTP_transf_1"/>
    <property type="match status" value="1"/>
</dbReference>